<proteinExistence type="predicted"/>
<organism evidence="1 2">
    <name type="scientific">Brassica carinata</name>
    <name type="common">Ethiopian mustard</name>
    <name type="synonym">Abyssinian cabbage</name>
    <dbReference type="NCBI Taxonomy" id="52824"/>
    <lineage>
        <taxon>Eukaryota</taxon>
        <taxon>Viridiplantae</taxon>
        <taxon>Streptophyta</taxon>
        <taxon>Embryophyta</taxon>
        <taxon>Tracheophyta</taxon>
        <taxon>Spermatophyta</taxon>
        <taxon>Magnoliopsida</taxon>
        <taxon>eudicotyledons</taxon>
        <taxon>Gunneridae</taxon>
        <taxon>Pentapetalae</taxon>
        <taxon>rosids</taxon>
        <taxon>malvids</taxon>
        <taxon>Brassicales</taxon>
        <taxon>Brassicaceae</taxon>
        <taxon>Brassiceae</taxon>
        <taxon>Brassica</taxon>
    </lineage>
</organism>
<reference evidence="1 2" key="1">
    <citation type="submission" date="2020-02" db="EMBL/GenBank/DDBJ databases">
        <authorList>
            <person name="Ma Q."/>
            <person name="Huang Y."/>
            <person name="Song X."/>
            <person name="Pei D."/>
        </authorList>
    </citation>
    <scope>NUCLEOTIDE SEQUENCE [LARGE SCALE GENOMIC DNA]</scope>
    <source>
        <strain evidence="1">Sxm20200214</strain>
        <tissue evidence="1">Leaf</tissue>
    </source>
</reference>
<dbReference type="AlphaFoldDB" id="A0A8X7VB29"/>
<dbReference type="InterPro" id="IPR011042">
    <property type="entry name" value="6-blade_b-propeller_TolB-like"/>
</dbReference>
<protein>
    <recommendedName>
        <fullName evidence="3">Strictosidine synthase conserved region domain-containing protein</fullName>
    </recommendedName>
</protein>
<dbReference type="Proteomes" id="UP000886595">
    <property type="component" value="Unassembled WGS sequence"/>
</dbReference>
<evidence type="ECO:0008006" key="3">
    <source>
        <dbReference type="Google" id="ProtNLM"/>
    </source>
</evidence>
<dbReference type="OrthoDB" id="5307922at2759"/>
<comment type="caution">
    <text evidence="1">The sequence shown here is derived from an EMBL/GenBank/DDBJ whole genome shotgun (WGS) entry which is preliminary data.</text>
</comment>
<gene>
    <name evidence="1" type="ORF">Bca52824_027772</name>
</gene>
<dbReference type="EMBL" id="JAAMPC010000006">
    <property type="protein sequence ID" value="KAG2308024.1"/>
    <property type="molecule type" value="Genomic_DNA"/>
</dbReference>
<dbReference type="SUPFAM" id="SSF63829">
    <property type="entry name" value="Calcium-dependent phosphotriesterase"/>
    <property type="match status" value="1"/>
</dbReference>
<name>A0A8X7VB29_BRACI</name>
<dbReference type="GO" id="GO:0012505">
    <property type="term" value="C:endomembrane system"/>
    <property type="evidence" value="ECO:0007669"/>
    <property type="project" value="TreeGrafter"/>
</dbReference>
<evidence type="ECO:0000313" key="1">
    <source>
        <dbReference type="EMBL" id="KAG2308024.1"/>
    </source>
</evidence>
<sequence>MVGPQYLAFDSTGVFYTGIAGGRILKCFTQPWQRQLIESCHGLNPPDKCGRPAGIALNEKTGDLYIADAKLGLLVVPHAFGMARKVANSVDGKPLMHLSDLDVDLTTGVVYFTFFSSRFTI</sequence>
<dbReference type="PANTHER" id="PTHR10426">
    <property type="entry name" value="STRICTOSIDINE SYNTHASE-RELATED"/>
    <property type="match status" value="1"/>
</dbReference>
<dbReference type="PANTHER" id="PTHR10426:SF136">
    <property type="entry name" value="PROTEIN STRICTOSIDINE SYNTHASE-LIKE 9-LIKE"/>
    <property type="match status" value="1"/>
</dbReference>
<accession>A0A8X7VB29</accession>
<dbReference type="Gene3D" id="2.120.10.30">
    <property type="entry name" value="TolB, C-terminal domain"/>
    <property type="match status" value="1"/>
</dbReference>
<keyword evidence="2" id="KW-1185">Reference proteome</keyword>
<evidence type="ECO:0000313" key="2">
    <source>
        <dbReference type="Proteomes" id="UP000886595"/>
    </source>
</evidence>
<dbReference type="GO" id="GO:0016787">
    <property type="term" value="F:hydrolase activity"/>
    <property type="evidence" value="ECO:0007669"/>
    <property type="project" value="TreeGrafter"/>
</dbReference>